<accession>A0AAV4ASL7</accession>
<comment type="caution">
    <text evidence="2">The sequence shown here is derived from an EMBL/GenBank/DDBJ whole genome shotgun (WGS) entry which is preliminary data.</text>
</comment>
<evidence type="ECO:0000313" key="3">
    <source>
        <dbReference type="Proteomes" id="UP000735302"/>
    </source>
</evidence>
<organism evidence="2 3">
    <name type="scientific">Plakobranchus ocellatus</name>
    <dbReference type="NCBI Taxonomy" id="259542"/>
    <lineage>
        <taxon>Eukaryota</taxon>
        <taxon>Metazoa</taxon>
        <taxon>Spiralia</taxon>
        <taxon>Lophotrochozoa</taxon>
        <taxon>Mollusca</taxon>
        <taxon>Gastropoda</taxon>
        <taxon>Heterobranchia</taxon>
        <taxon>Euthyneura</taxon>
        <taxon>Panpulmonata</taxon>
        <taxon>Sacoglossa</taxon>
        <taxon>Placobranchoidea</taxon>
        <taxon>Plakobranchidae</taxon>
        <taxon>Plakobranchus</taxon>
    </lineage>
</organism>
<gene>
    <name evidence="2" type="ORF">PoB_003730900</name>
</gene>
<keyword evidence="1" id="KW-0472">Membrane</keyword>
<keyword evidence="3" id="KW-1185">Reference proteome</keyword>
<dbReference type="Proteomes" id="UP000735302">
    <property type="component" value="Unassembled WGS sequence"/>
</dbReference>
<sequence length="101" mass="11010">MTSTFKGYSDFTAICVVDISECGAKYRERMQSAIVASSSAGSMLAVYAVIVIGQNAAQSLKHTGMHSLNDRESEQLLNLSLGFFKKHRVFSHPTAPTMTFS</sequence>
<proteinExistence type="predicted"/>
<name>A0AAV4ASL7_9GAST</name>
<dbReference type="AlphaFoldDB" id="A0AAV4ASL7"/>
<keyword evidence="1" id="KW-0812">Transmembrane</keyword>
<feature type="transmembrane region" description="Helical" evidence="1">
    <location>
        <begin position="33"/>
        <end position="53"/>
    </location>
</feature>
<protein>
    <submittedName>
        <fullName evidence="2">Uncharacterized protein</fullName>
    </submittedName>
</protein>
<keyword evidence="1" id="KW-1133">Transmembrane helix</keyword>
<dbReference type="EMBL" id="BLXT01004211">
    <property type="protein sequence ID" value="GFO10804.1"/>
    <property type="molecule type" value="Genomic_DNA"/>
</dbReference>
<evidence type="ECO:0000256" key="1">
    <source>
        <dbReference type="SAM" id="Phobius"/>
    </source>
</evidence>
<evidence type="ECO:0000313" key="2">
    <source>
        <dbReference type="EMBL" id="GFO10804.1"/>
    </source>
</evidence>
<reference evidence="2 3" key="1">
    <citation type="journal article" date="2021" name="Elife">
        <title>Chloroplast acquisition without the gene transfer in kleptoplastic sea slugs, Plakobranchus ocellatus.</title>
        <authorList>
            <person name="Maeda T."/>
            <person name="Takahashi S."/>
            <person name="Yoshida T."/>
            <person name="Shimamura S."/>
            <person name="Takaki Y."/>
            <person name="Nagai Y."/>
            <person name="Toyoda A."/>
            <person name="Suzuki Y."/>
            <person name="Arimoto A."/>
            <person name="Ishii H."/>
            <person name="Satoh N."/>
            <person name="Nishiyama T."/>
            <person name="Hasebe M."/>
            <person name="Maruyama T."/>
            <person name="Minagawa J."/>
            <person name="Obokata J."/>
            <person name="Shigenobu S."/>
        </authorList>
    </citation>
    <scope>NUCLEOTIDE SEQUENCE [LARGE SCALE GENOMIC DNA]</scope>
</reference>